<evidence type="ECO:0000259" key="5">
    <source>
        <dbReference type="Pfam" id="PF04542"/>
    </source>
</evidence>
<dbReference type="GO" id="GO:0003677">
    <property type="term" value="F:DNA binding"/>
    <property type="evidence" value="ECO:0007669"/>
    <property type="project" value="InterPro"/>
</dbReference>
<dbReference type="SUPFAM" id="SSF88659">
    <property type="entry name" value="Sigma3 and sigma4 domains of RNA polymerase sigma factors"/>
    <property type="match status" value="1"/>
</dbReference>
<organism evidence="7 8">
    <name type="scientific">Mariniphaga sediminis</name>
    <dbReference type="NCBI Taxonomy" id="1628158"/>
    <lineage>
        <taxon>Bacteria</taxon>
        <taxon>Pseudomonadati</taxon>
        <taxon>Bacteroidota</taxon>
        <taxon>Bacteroidia</taxon>
        <taxon>Marinilabiliales</taxon>
        <taxon>Prolixibacteraceae</taxon>
        <taxon>Mariniphaga</taxon>
    </lineage>
</organism>
<reference evidence="7 8" key="1">
    <citation type="journal article" date="2015" name="Int. J. Syst. Evol. Microbiol.">
        <title>Mariniphaga sediminis sp. nov., isolated from coastal sediment.</title>
        <authorList>
            <person name="Wang F.Q."/>
            <person name="Shen Q.Y."/>
            <person name="Chen G.J."/>
            <person name="Du Z.J."/>
        </authorList>
    </citation>
    <scope>NUCLEOTIDE SEQUENCE [LARGE SCALE GENOMIC DNA]</scope>
    <source>
        <strain evidence="7 8">SY21</strain>
    </source>
</reference>
<keyword evidence="4" id="KW-0804">Transcription</keyword>
<dbReference type="GO" id="GO:0016987">
    <property type="term" value="F:sigma factor activity"/>
    <property type="evidence" value="ECO:0007669"/>
    <property type="project" value="UniProtKB-KW"/>
</dbReference>
<dbReference type="InterPro" id="IPR013324">
    <property type="entry name" value="RNA_pol_sigma_r3/r4-like"/>
</dbReference>
<keyword evidence="3" id="KW-0731">Sigma factor</keyword>
<evidence type="ECO:0000313" key="8">
    <source>
        <dbReference type="Proteomes" id="UP000266441"/>
    </source>
</evidence>
<comment type="similarity">
    <text evidence="1">Belongs to the sigma-70 factor family. ECF subfamily.</text>
</comment>
<keyword evidence="8" id="KW-1185">Reference proteome</keyword>
<dbReference type="InterPro" id="IPR039425">
    <property type="entry name" value="RNA_pol_sigma-70-like"/>
</dbReference>
<sequence>MYPFRSKKFIFEQIFKSGLVLTKLKLNKELELVRKLRDGDSSAFDLLFEKYSSKLFYFVNKYLNVKEESEEIVQDVFLNLWKHKKEIRSEEAFKSYLYKIALNNIRNYFIKKQVREKHKQLIAQEFLFESDSDEPDYESVIKQVDRLIAQLPEKRREIFLLSRKEGLDTSEISKYLGIAESTVKNQISSAISFLKQEAKKSGLSGALFFALFYR</sequence>
<evidence type="ECO:0000256" key="2">
    <source>
        <dbReference type="ARBA" id="ARBA00023015"/>
    </source>
</evidence>
<dbReference type="GO" id="GO:0006352">
    <property type="term" value="P:DNA-templated transcription initiation"/>
    <property type="evidence" value="ECO:0007669"/>
    <property type="project" value="InterPro"/>
</dbReference>
<proteinExistence type="inferred from homology"/>
<evidence type="ECO:0000313" key="7">
    <source>
        <dbReference type="EMBL" id="RIH62832.1"/>
    </source>
</evidence>
<dbReference type="SUPFAM" id="SSF88946">
    <property type="entry name" value="Sigma2 domain of RNA polymerase sigma factors"/>
    <property type="match status" value="1"/>
</dbReference>
<evidence type="ECO:0000256" key="1">
    <source>
        <dbReference type="ARBA" id="ARBA00010641"/>
    </source>
</evidence>
<gene>
    <name evidence="7" type="ORF">D1164_22835</name>
</gene>
<feature type="domain" description="RNA polymerase sigma-70 region 2" evidence="5">
    <location>
        <begin position="47"/>
        <end position="113"/>
    </location>
</feature>
<dbReference type="EMBL" id="QWET01000034">
    <property type="protein sequence ID" value="RIH62832.1"/>
    <property type="molecule type" value="Genomic_DNA"/>
</dbReference>
<dbReference type="InterPro" id="IPR013249">
    <property type="entry name" value="RNA_pol_sigma70_r4_t2"/>
</dbReference>
<dbReference type="Proteomes" id="UP000266441">
    <property type="component" value="Unassembled WGS sequence"/>
</dbReference>
<dbReference type="NCBIfam" id="TIGR02937">
    <property type="entry name" value="sigma70-ECF"/>
    <property type="match status" value="1"/>
</dbReference>
<evidence type="ECO:0000256" key="4">
    <source>
        <dbReference type="ARBA" id="ARBA00023163"/>
    </source>
</evidence>
<dbReference type="AlphaFoldDB" id="A0A399CWA9"/>
<dbReference type="InterPro" id="IPR007627">
    <property type="entry name" value="RNA_pol_sigma70_r2"/>
</dbReference>
<dbReference type="Gene3D" id="1.10.1740.10">
    <property type="match status" value="1"/>
</dbReference>
<protein>
    <submittedName>
        <fullName evidence="7">RNA polymerase sigma-70 factor</fullName>
    </submittedName>
</protein>
<dbReference type="InterPro" id="IPR036388">
    <property type="entry name" value="WH-like_DNA-bd_sf"/>
</dbReference>
<keyword evidence="2" id="KW-0805">Transcription regulation</keyword>
<dbReference type="Pfam" id="PF04542">
    <property type="entry name" value="Sigma70_r2"/>
    <property type="match status" value="1"/>
</dbReference>
<name>A0A399CWA9_9BACT</name>
<dbReference type="PANTHER" id="PTHR43133">
    <property type="entry name" value="RNA POLYMERASE ECF-TYPE SIGMA FACTO"/>
    <property type="match status" value="1"/>
</dbReference>
<evidence type="ECO:0000256" key="3">
    <source>
        <dbReference type="ARBA" id="ARBA00023082"/>
    </source>
</evidence>
<dbReference type="PANTHER" id="PTHR43133:SF46">
    <property type="entry name" value="RNA POLYMERASE SIGMA-70 FACTOR ECF SUBFAMILY"/>
    <property type="match status" value="1"/>
</dbReference>
<feature type="domain" description="RNA polymerase sigma factor 70 region 4 type 2" evidence="6">
    <location>
        <begin position="142"/>
        <end position="190"/>
    </location>
</feature>
<comment type="caution">
    <text evidence="7">The sequence shown here is derived from an EMBL/GenBank/DDBJ whole genome shotgun (WGS) entry which is preliminary data.</text>
</comment>
<evidence type="ECO:0000259" key="6">
    <source>
        <dbReference type="Pfam" id="PF08281"/>
    </source>
</evidence>
<dbReference type="InterPro" id="IPR014284">
    <property type="entry name" value="RNA_pol_sigma-70_dom"/>
</dbReference>
<dbReference type="Gene3D" id="1.10.10.10">
    <property type="entry name" value="Winged helix-like DNA-binding domain superfamily/Winged helix DNA-binding domain"/>
    <property type="match status" value="1"/>
</dbReference>
<dbReference type="InterPro" id="IPR014327">
    <property type="entry name" value="RNA_pol_sigma70_bacteroid"/>
</dbReference>
<dbReference type="InterPro" id="IPR013325">
    <property type="entry name" value="RNA_pol_sigma_r2"/>
</dbReference>
<dbReference type="OrthoDB" id="1342792at2"/>
<dbReference type="NCBIfam" id="TIGR02985">
    <property type="entry name" value="Sig70_bacteroi1"/>
    <property type="match status" value="1"/>
</dbReference>
<dbReference type="Pfam" id="PF08281">
    <property type="entry name" value="Sigma70_r4_2"/>
    <property type="match status" value="1"/>
</dbReference>
<accession>A0A399CWA9</accession>